<comment type="caution">
    <text evidence="2">The sequence shown here is derived from an EMBL/GenBank/DDBJ whole genome shotgun (WGS) entry which is preliminary data.</text>
</comment>
<protein>
    <submittedName>
        <fullName evidence="2">Uncharacterized protein</fullName>
    </submittedName>
</protein>
<organism evidence="2 3">
    <name type="scientific">Araneus ventricosus</name>
    <name type="common">Orbweaver spider</name>
    <name type="synonym">Epeira ventricosa</name>
    <dbReference type="NCBI Taxonomy" id="182803"/>
    <lineage>
        <taxon>Eukaryota</taxon>
        <taxon>Metazoa</taxon>
        <taxon>Ecdysozoa</taxon>
        <taxon>Arthropoda</taxon>
        <taxon>Chelicerata</taxon>
        <taxon>Arachnida</taxon>
        <taxon>Araneae</taxon>
        <taxon>Araneomorphae</taxon>
        <taxon>Entelegynae</taxon>
        <taxon>Araneoidea</taxon>
        <taxon>Araneidae</taxon>
        <taxon>Araneus</taxon>
    </lineage>
</organism>
<feature type="region of interest" description="Disordered" evidence="1">
    <location>
        <begin position="1"/>
        <end position="83"/>
    </location>
</feature>
<reference evidence="2 3" key="1">
    <citation type="journal article" date="2019" name="Sci. Rep.">
        <title>Orb-weaving spider Araneus ventricosus genome elucidates the spidroin gene catalogue.</title>
        <authorList>
            <person name="Kono N."/>
            <person name="Nakamura H."/>
            <person name="Ohtoshi R."/>
            <person name="Moran D.A.P."/>
            <person name="Shinohara A."/>
            <person name="Yoshida Y."/>
            <person name="Fujiwara M."/>
            <person name="Mori M."/>
            <person name="Tomita M."/>
            <person name="Arakawa K."/>
        </authorList>
    </citation>
    <scope>NUCLEOTIDE SEQUENCE [LARGE SCALE GENOMIC DNA]</scope>
</reference>
<evidence type="ECO:0000313" key="2">
    <source>
        <dbReference type="EMBL" id="GBO09613.1"/>
    </source>
</evidence>
<keyword evidence="3" id="KW-1185">Reference proteome</keyword>
<evidence type="ECO:0000313" key="3">
    <source>
        <dbReference type="Proteomes" id="UP000499080"/>
    </source>
</evidence>
<proteinExistence type="predicted"/>
<dbReference type="EMBL" id="BGPR01034970">
    <property type="protein sequence ID" value="GBO09613.1"/>
    <property type="molecule type" value="Genomic_DNA"/>
</dbReference>
<evidence type="ECO:0000256" key="1">
    <source>
        <dbReference type="SAM" id="MobiDB-lite"/>
    </source>
</evidence>
<accession>A0A4Y2UAS0</accession>
<dbReference type="Proteomes" id="UP000499080">
    <property type="component" value="Unassembled WGS sequence"/>
</dbReference>
<name>A0A4Y2UAS0_ARAVE</name>
<feature type="compositionally biased region" description="Basic and acidic residues" evidence="1">
    <location>
        <begin position="1"/>
        <end position="19"/>
    </location>
</feature>
<sequence length="83" mass="9296">MEHFGPFLDGHRHFERRADDEDDTRAGTPPPSLAVSEAGILRPQSRDLATRSPPPKALRGFEIFLADPKREELKKNDSNNSDA</sequence>
<gene>
    <name evidence="2" type="ORF">AVEN_268799_1</name>
</gene>
<dbReference type="AlphaFoldDB" id="A0A4Y2UAS0"/>
<feature type="compositionally biased region" description="Basic and acidic residues" evidence="1">
    <location>
        <begin position="67"/>
        <end position="77"/>
    </location>
</feature>